<accession>W4LBP9</accession>
<dbReference type="Proteomes" id="UP000019141">
    <property type="component" value="Unassembled WGS sequence"/>
</dbReference>
<organism evidence="2 3">
    <name type="scientific">Entotheonella factor</name>
    <dbReference type="NCBI Taxonomy" id="1429438"/>
    <lineage>
        <taxon>Bacteria</taxon>
        <taxon>Pseudomonadati</taxon>
        <taxon>Nitrospinota/Tectimicrobiota group</taxon>
        <taxon>Candidatus Tectimicrobiota</taxon>
        <taxon>Candidatus Entotheonellia</taxon>
        <taxon>Candidatus Entotheonellales</taxon>
        <taxon>Candidatus Entotheonellaceae</taxon>
        <taxon>Candidatus Entotheonella</taxon>
    </lineage>
</organism>
<dbReference type="EMBL" id="AZHW01000920">
    <property type="protein sequence ID" value="ETW95407.1"/>
    <property type="molecule type" value="Genomic_DNA"/>
</dbReference>
<name>W4LBP9_ENTF1</name>
<evidence type="ECO:0000313" key="2">
    <source>
        <dbReference type="EMBL" id="ETW95407.1"/>
    </source>
</evidence>
<gene>
    <name evidence="2" type="ORF">ETSY1_30735</name>
</gene>
<comment type="caution">
    <text evidence="2">The sequence shown here is derived from an EMBL/GenBank/DDBJ whole genome shotgun (WGS) entry which is preliminary data.</text>
</comment>
<evidence type="ECO:0000313" key="3">
    <source>
        <dbReference type="Proteomes" id="UP000019141"/>
    </source>
</evidence>
<feature type="region of interest" description="Disordered" evidence="1">
    <location>
        <begin position="32"/>
        <end position="53"/>
    </location>
</feature>
<dbReference type="HOGENOM" id="CLU_3059641_0_0_7"/>
<reference evidence="2 3" key="1">
    <citation type="journal article" date="2014" name="Nature">
        <title>An environmental bacterial taxon with a large and distinct metabolic repertoire.</title>
        <authorList>
            <person name="Wilson M.C."/>
            <person name="Mori T."/>
            <person name="Ruckert C."/>
            <person name="Uria A.R."/>
            <person name="Helf M.J."/>
            <person name="Takada K."/>
            <person name="Gernert C."/>
            <person name="Steffens U.A."/>
            <person name="Heycke N."/>
            <person name="Schmitt S."/>
            <person name="Rinke C."/>
            <person name="Helfrich E.J."/>
            <person name="Brachmann A.O."/>
            <person name="Gurgui C."/>
            <person name="Wakimoto T."/>
            <person name="Kracht M."/>
            <person name="Crusemann M."/>
            <person name="Hentschel U."/>
            <person name="Abe I."/>
            <person name="Matsunaga S."/>
            <person name="Kalinowski J."/>
            <person name="Takeyama H."/>
            <person name="Piel J."/>
        </authorList>
    </citation>
    <scope>NUCLEOTIDE SEQUENCE [LARGE SCALE GENOMIC DNA]</scope>
    <source>
        <strain evidence="3">TSY1</strain>
    </source>
</reference>
<evidence type="ECO:0000256" key="1">
    <source>
        <dbReference type="SAM" id="MobiDB-lite"/>
    </source>
</evidence>
<protein>
    <submittedName>
        <fullName evidence="2">Uncharacterized protein</fullName>
    </submittedName>
</protein>
<sequence length="53" mass="5826">MWYYDTDRDNPIDGTNFTSELLAMLRDLTQRDPSDEPIDLLPEGLAGLGGGLG</sequence>
<keyword evidence="3" id="KW-1185">Reference proteome</keyword>
<dbReference type="AlphaFoldDB" id="W4LBP9"/>
<proteinExistence type="predicted"/>